<sequence>MSETTAAPSRTEPLTPVPGRWIALFATAWLGVWLAQLTPIQLLLPAQIETELHSGYWVDNVLWFGVVSGIAGLCAIVAYPLTGALSDRTASRFGRRRPWVAGGALLFALALFALGAQTTMAGIAVFWALTLTGFCVLTAALTAMISDQVPVGQRGYVSGWMSAPQAIGVILGLVLVTILGLGAFGGYALAAVALLVLVAPFLLVIPDPRHISRGLPPLTPRHIVGSLWISPKAHPDFGWTLLSRVLVNLGNALGTGLLLYFLEFGLHDRNAEDDLIPIVLVYMVFVIIASLVLGRASDRLQRRKLFVFVASVVQALAAVLLAAFPSMPMTYVGAALLGLGYGCFLAVDQALATQVLPDPESRGKDLGIMNIAWAIPQAFGPLLGGIVVFWLGGFTGLFILAGLAALGGAFAVARVRSVA</sequence>
<feature type="transmembrane region" description="Helical" evidence="5">
    <location>
        <begin position="330"/>
        <end position="347"/>
    </location>
</feature>
<feature type="domain" description="Major facilitator superfamily (MFS) profile" evidence="6">
    <location>
        <begin position="240"/>
        <end position="419"/>
    </location>
</feature>
<proteinExistence type="predicted"/>
<gene>
    <name evidence="7" type="ORF">GCM10022287_32940</name>
</gene>
<accession>A0ABP8A8G6</accession>
<feature type="transmembrane region" description="Helical" evidence="5">
    <location>
        <begin position="123"/>
        <end position="145"/>
    </location>
</feature>
<organism evidence="7 8">
    <name type="scientific">Gryllotalpicola koreensis</name>
    <dbReference type="NCBI Taxonomy" id="993086"/>
    <lineage>
        <taxon>Bacteria</taxon>
        <taxon>Bacillati</taxon>
        <taxon>Actinomycetota</taxon>
        <taxon>Actinomycetes</taxon>
        <taxon>Micrococcales</taxon>
        <taxon>Microbacteriaceae</taxon>
        <taxon>Gryllotalpicola</taxon>
    </lineage>
</organism>
<evidence type="ECO:0000256" key="5">
    <source>
        <dbReference type="SAM" id="Phobius"/>
    </source>
</evidence>
<dbReference type="Pfam" id="PF07690">
    <property type="entry name" value="MFS_1"/>
    <property type="match status" value="1"/>
</dbReference>
<evidence type="ECO:0000256" key="3">
    <source>
        <dbReference type="ARBA" id="ARBA00022989"/>
    </source>
</evidence>
<dbReference type="Gene3D" id="1.20.1250.20">
    <property type="entry name" value="MFS general substrate transporter like domains"/>
    <property type="match status" value="2"/>
</dbReference>
<name>A0ABP8A8G6_9MICO</name>
<dbReference type="InterPro" id="IPR036259">
    <property type="entry name" value="MFS_trans_sf"/>
</dbReference>
<feature type="transmembrane region" description="Helical" evidence="5">
    <location>
        <begin position="368"/>
        <end position="391"/>
    </location>
</feature>
<dbReference type="PANTHER" id="PTHR23528:SF1">
    <property type="entry name" value="MAJOR FACILITATOR SUPERFAMILY (MFS) PROFILE DOMAIN-CONTAINING PROTEIN"/>
    <property type="match status" value="1"/>
</dbReference>
<dbReference type="PROSITE" id="PS50850">
    <property type="entry name" value="MFS"/>
    <property type="match status" value="1"/>
</dbReference>
<keyword evidence="4 5" id="KW-0472">Membrane</keyword>
<feature type="transmembrane region" description="Helical" evidence="5">
    <location>
        <begin position="397"/>
        <end position="415"/>
    </location>
</feature>
<feature type="transmembrane region" description="Helical" evidence="5">
    <location>
        <begin position="305"/>
        <end position="324"/>
    </location>
</feature>
<dbReference type="PANTHER" id="PTHR23528">
    <property type="match status" value="1"/>
</dbReference>
<evidence type="ECO:0000256" key="1">
    <source>
        <dbReference type="ARBA" id="ARBA00004651"/>
    </source>
</evidence>
<evidence type="ECO:0000313" key="7">
    <source>
        <dbReference type="EMBL" id="GAA4179874.1"/>
    </source>
</evidence>
<feature type="transmembrane region" description="Helical" evidence="5">
    <location>
        <begin position="21"/>
        <end position="42"/>
    </location>
</feature>
<evidence type="ECO:0000259" key="6">
    <source>
        <dbReference type="PROSITE" id="PS50850"/>
    </source>
</evidence>
<dbReference type="InterPro" id="IPR020846">
    <property type="entry name" value="MFS_dom"/>
</dbReference>
<dbReference type="EMBL" id="BAABBW010000005">
    <property type="protein sequence ID" value="GAA4179874.1"/>
    <property type="molecule type" value="Genomic_DNA"/>
</dbReference>
<dbReference type="RefSeq" id="WP_344756440.1">
    <property type="nucleotide sequence ID" value="NZ_BAABBW010000005.1"/>
</dbReference>
<evidence type="ECO:0000313" key="8">
    <source>
        <dbReference type="Proteomes" id="UP001501079"/>
    </source>
</evidence>
<reference evidence="8" key="1">
    <citation type="journal article" date="2019" name="Int. J. Syst. Evol. Microbiol.">
        <title>The Global Catalogue of Microorganisms (GCM) 10K type strain sequencing project: providing services to taxonomists for standard genome sequencing and annotation.</title>
        <authorList>
            <consortium name="The Broad Institute Genomics Platform"/>
            <consortium name="The Broad Institute Genome Sequencing Center for Infectious Disease"/>
            <person name="Wu L."/>
            <person name="Ma J."/>
        </authorList>
    </citation>
    <scope>NUCLEOTIDE SEQUENCE [LARGE SCALE GENOMIC DNA]</scope>
    <source>
        <strain evidence="8">JCM 17591</strain>
    </source>
</reference>
<comment type="caution">
    <text evidence="7">The sequence shown here is derived from an EMBL/GenBank/DDBJ whole genome shotgun (WGS) entry which is preliminary data.</text>
</comment>
<protein>
    <submittedName>
        <fullName evidence="7">MFS transporter</fullName>
    </submittedName>
</protein>
<evidence type="ECO:0000256" key="4">
    <source>
        <dbReference type="ARBA" id="ARBA00023136"/>
    </source>
</evidence>
<dbReference type="SUPFAM" id="SSF103473">
    <property type="entry name" value="MFS general substrate transporter"/>
    <property type="match status" value="1"/>
</dbReference>
<evidence type="ECO:0000256" key="2">
    <source>
        <dbReference type="ARBA" id="ARBA00022692"/>
    </source>
</evidence>
<keyword evidence="2 5" id="KW-0812">Transmembrane</keyword>
<keyword evidence="3 5" id="KW-1133">Transmembrane helix</keyword>
<keyword evidence="8" id="KW-1185">Reference proteome</keyword>
<feature type="transmembrane region" description="Helical" evidence="5">
    <location>
        <begin position="62"/>
        <end position="86"/>
    </location>
</feature>
<feature type="transmembrane region" description="Helical" evidence="5">
    <location>
        <begin position="187"/>
        <end position="205"/>
    </location>
</feature>
<feature type="transmembrane region" description="Helical" evidence="5">
    <location>
        <begin position="98"/>
        <end position="117"/>
    </location>
</feature>
<feature type="transmembrane region" description="Helical" evidence="5">
    <location>
        <begin position="241"/>
        <end position="262"/>
    </location>
</feature>
<dbReference type="InterPro" id="IPR011701">
    <property type="entry name" value="MFS"/>
</dbReference>
<dbReference type="Proteomes" id="UP001501079">
    <property type="component" value="Unassembled WGS sequence"/>
</dbReference>
<feature type="transmembrane region" description="Helical" evidence="5">
    <location>
        <begin position="274"/>
        <end position="293"/>
    </location>
</feature>
<comment type="subcellular location">
    <subcellularLocation>
        <location evidence="1">Cell membrane</location>
        <topology evidence="1">Multi-pass membrane protein</topology>
    </subcellularLocation>
</comment>
<feature type="transmembrane region" description="Helical" evidence="5">
    <location>
        <begin position="157"/>
        <end position="181"/>
    </location>
</feature>